<dbReference type="AlphaFoldDB" id="A0A9W7FYH9"/>
<dbReference type="Proteomes" id="UP001165065">
    <property type="component" value="Unassembled WGS sequence"/>
</dbReference>
<keyword evidence="2" id="KW-1185">Reference proteome</keyword>
<organism evidence="1 2">
    <name type="scientific">Triparma columacea</name>
    <dbReference type="NCBI Taxonomy" id="722753"/>
    <lineage>
        <taxon>Eukaryota</taxon>
        <taxon>Sar</taxon>
        <taxon>Stramenopiles</taxon>
        <taxon>Ochrophyta</taxon>
        <taxon>Bolidophyceae</taxon>
        <taxon>Parmales</taxon>
        <taxon>Triparmaceae</taxon>
        <taxon>Triparma</taxon>
    </lineage>
</organism>
<evidence type="ECO:0000313" key="2">
    <source>
        <dbReference type="Proteomes" id="UP001165065"/>
    </source>
</evidence>
<comment type="caution">
    <text evidence="1">The sequence shown here is derived from an EMBL/GenBank/DDBJ whole genome shotgun (WGS) entry which is preliminary data.</text>
</comment>
<sequence length="489" mass="53717">MNVLQTIISPITSTNTGTSLTWSKVCFHIEGYAPLSKLETQICRRSDFVVNRNDANLLSDLLVTQFVRLSASPSITLHVSPIEAEISACINSPPTSSILSNDSDVLLTSTTGMSTLSINPPYTLLPSVLRVPLNNEGKGAWRSGIVAMFLGCDYVPPQIDLVKAVDLARRIVDGLSKDNVRLPQQGGRNKQTQIVIKNEWEGAGVGRKRGVQRCGYVVAMVNAFQDIRTLVKWLVQVKEEADKSKGKKRKRKGKGKREDVEREWNKEWGERVEKAAEFYTRIYQGLEGVWASRWKASSSCGSLDYFCSIHGLTRGDEVVNVGPLGRARYQGVVVLPVPERGEGKAARDIHDVEDMRGIRRRVYDVVCGGGKEVREYSGKGERVVETKCWGGGEDPLGYVLGQGTVVGEGGFVGEVRRFLESNGKIGAVGIIDELGERCDREKTVGGGLTAKERDDALAWIEVVGWNVSSAMLACGVEVDIGRIGELYRR</sequence>
<name>A0A9W7FYH9_9STRA</name>
<dbReference type="OrthoDB" id="10553858at2759"/>
<gene>
    <name evidence="1" type="ORF">TrCOL_g6084</name>
</gene>
<proteinExistence type="predicted"/>
<evidence type="ECO:0000313" key="1">
    <source>
        <dbReference type="EMBL" id="GMI24561.1"/>
    </source>
</evidence>
<accession>A0A9W7FYH9</accession>
<reference evidence="2" key="1">
    <citation type="journal article" date="2023" name="Commun. Biol.">
        <title>Genome analysis of Parmales, the sister group of diatoms, reveals the evolutionary specialization of diatoms from phago-mixotrophs to photoautotrophs.</title>
        <authorList>
            <person name="Ban H."/>
            <person name="Sato S."/>
            <person name="Yoshikawa S."/>
            <person name="Yamada K."/>
            <person name="Nakamura Y."/>
            <person name="Ichinomiya M."/>
            <person name="Sato N."/>
            <person name="Blanc-Mathieu R."/>
            <person name="Endo H."/>
            <person name="Kuwata A."/>
            <person name="Ogata H."/>
        </authorList>
    </citation>
    <scope>NUCLEOTIDE SEQUENCE [LARGE SCALE GENOMIC DNA]</scope>
</reference>
<dbReference type="EMBL" id="BRYA01000586">
    <property type="protein sequence ID" value="GMI24561.1"/>
    <property type="molecule type" value="Genomic_DNA"/>
</dbReference>
<protein>
    <submittedName>
        <fullName evidence="1">Uncharacterized protein</fullName>
    </submittedName>
</protein>